<organism evidence="3 4">
    <name type="scientific">Timema podura</name>
    <name type="common">Walking stick</name>
    <dbReference type="NCBI Taxonomy" id="61482"/>
    <lineage>
        <taxon>Eukaryota</taxon>
        <taxon>Metazoa</taxon>
        <taxon>Ecdysozoa</taxon>
        <taxon>Arthropoda</taxon>
        <taxon>Hexapoda</taxon>
        <taxon>Insecta</taxon>
        <taxon>Pterygota</taxon>
        <taxon>Neoptera</taxon>
        <taxon>Polyneoptera</taxon>
        <taxon>Phasmatodea</taxon>
        <taxon>Timematodea</taxon>
        <taxon>Timematoidea</taxon>
        <taxon>Timematidae</taxon>
        <taxon>Timema</taxon>
    </lineage>
</organism>
<reference evidence="3" key="1">
    <citation type="submission" date="2021-03" db="EMBL/GenBank/DDBJ databases">
        <authorList>
            <person name="Tran Van P."/>
        </authorList>
    </citation>
    <scope>NUCLEOTIDE SEQUENCE</scope>
</reference>
<feature type="signal peptide" evidence="1">
    <location>
        <begin position="1"/>
        <end position="20"/>
    </location>
</feature>
<gene>
    <name evidence="3" type="ORF">TPAB3V08_LOCUS10710</name>
</gene>
<dbReference type="PANTHER" id="PTHR23119">
    <property type="entry name" value="DISCS LARGE"/>
    <property type="match status" value="1"/>
</dbReference>
<dbReference type="PROSITE" id="PS50106">
    <property type="entry name" value="PDZ"/>
    <property type="match status" value="1"/>
</dbReference>
<sequence>MKQVMVLISLVSRFWQSVMSRRTKEVALLKEGGSLGFSIIGGTDHSCTPFGAKEPGIFISHVVPGGIAAKSGKLRMGDRILQVNGEDITKLSHQEAVMLLLKHKDEIRLTVQHDPLPEGFQ</sequence>
<dbReference type="Proteomes" id="UP001153148">
    <property type="component" value="Unassembled WGS sequence"/>
</dbReference>
<evidence type="ECO:0000256" key="1">
    <source>
        <dbReference type="SAM" id="SignalP"/>
    </source>
</evidence>
<evidence type="ECO:0000259" key="2">
    <source>
        <dbReference type="PROSITE" id="PS50106"/>
    </source>
</evidence>
<comment type="caution">
    <text evidence="3">The sequence shown here is derived from an EMBL/GenBank/DDBJ whole genome shotgun (WGS) entry which is preliminary data.</text>
</comment>
<dbReference type="Gene3D" id="2.30.42.10">
    <property type="match status" value="1"/>
</dbReference>
<feature type="non-terminal residue" evidence="3">
    <location>
        <position position="121"/>
    </location>
</feature>
<evidence type="ECO:0000313" key="4">
    <source>
        <dbReference type="Proteomes" id="UP001153148"/>
    </source>
</evidence>
<protein>
    <recommendedName>
        <fullName evidence="2">PDZ domain-containing protein</fullName>
    </recommendedName>
</protein>
<keyword evidence="1" id="KW-0732">Signal</keyword>
<keyword evidence="4" id="KW-1185">Reference proteome</keyword>
<name>A0ABN7PAU3_TIMPD</name>
<dbReference type="InterPro" id="IPR050614">
    <property type="entry name" value="Synaptic_Scaffolding_LAP-MAGUK"/>
</dbReference>
<dbReference type="Pfam" id="PF00595">
    <property type="entry name" value="PDZ"/>
    <property type="match status" value="1"/>
</dbReference>
<dbReference type="SMART" id="SM00228">
    <property type="entry name" value="PDZ"/>
    <property type="match status" value="1"/>
</dbReference>
<evidence type="ECO:0000313" key="3">
    <source>
        <dbReference type="EMBL" id="CAG2063763.1"/>
    </source>
</evidence>
<feature type="domain" description="PDZ" evidence="2">
    <location>
        <begin position="25"/>
        <end position="115"/>
    </location>
</feature>
<dbReference type="EMBL" id="CAJPIN010028780">
    <property type="protein sequence ID" value="CAG2063763.1"/>
    <property type="molecule type" value="Genomic_DNA"/>
</dbReference>
<feature type="chain" id="PRO_5046180735" description="PDZ domain-containing protein" evidence="1">
    <location>
        <begin position="21"/>
        <end position="121"/>
    </location>
</feature>
<accession>A0ABN7PAU3</accession>
<dbReference type="PANTHER" id="PTHR23119:SF44">
    <property type="entry name" value="PROTEIN LAP4"/>
    <property type="match status" value="1"/>
</dbReference>
<proteinExistence type="predicted"/>
<dbReference type="InterPro" id="IPR036034">
    <property type="entry name" value="PDZ_sf"/>
</dbReference>
<dbReference type="InterPro" id="IPR001478">
    <property type="entry name" value="PDZ"/>
</dbReference>
<dbReference type="SUPFAM" id="SSF50156">
    <property type="entry name" value="PDZ domain-like"/>
    <property type="match status" value="1"/>
</dbReference>